<comment type="caution">
    <text evidence="2">The sequence shown here is derived from an EMBL/GenBank/DDBJ whole genome shotgun (WGS) entry which is preliminary data.</text>
</comment>
<sequence>MFQLYDIKALQQKLSTAQNQAKQLQNDLEQSNHDASSQRSLRNNLKNVTLVIAELEKQIRTQKKRETHANNRHFARGNAHKHDL</sequence>
<dbReference type="RefSeq" id="WP_004913583.1">
    <property type="nucleotide sequence ID" value="NZ_MPLS01000022.1"/>
</dbReference>
<dbReference type="STRING" id="33968.BMS77_01740"/>
<feature type="region of interest" description="Disordered" evidence="1">
    <location>
        <begin position="62"/>
        <end position="84"/>
    </location>
</feature>
<evidence type="ECO:0000313" key="3">
    <source>
        <dbReference type="Proteomes" id="UP000192288"/>
    </source>
</evidence>
<feature type="region of interest" description="Disordered" evidence="1">
    <location>
        <begin position="21"/>
        <end position="42"/>
    </location>
</feature>
<dbReference type="AlphaFoldDB" id="A0A1X0VCW2"/>
<organism evidence="2 3">
    <name type="scientific">Leuconostoc pseudomesenteroides</name>
    <dbReference type="NCBI Taxonomy" id="33968"/>
    <lineage>
        <taxon>Bacteria</taxon>
        <taxon>Bacillati</taxon>
        <taxon>Bacillota</taxon>
        <taxon>Bacilli</taxon>
        <taxon>Lactobacillales</taxon>
        <taxon>Lactobacillaceae</taxon>
        <taxon>Leuconostoc</taxon>
    </lineage>
</organism>
<evidence type="ECO:0000256" key="1">
    <source>
        <dbReference type="SAM" id="MobiDB-lite"/>
    </source>
</evidence>
<evidence type="ECO:0000313" key="2">
    <source>
        <dbReference type="EMBL" id="ORI97530.1"/>
    </source>
</evidence>
<dbReference type="Proteomes" id="UP000192288">
    <property type="component" value="Unassembled WGS sequence"/>
</dbReference>
<name>A0A1X0VCW2_LEUPS</name>
<reference evidence="2 3" key="1">
    <citation type="journal article" date="2017" name="Front. Microbiol.">
        <title>Genomic Characterization of Dairy Associated Leuconostoc Species and Diversity of Leuconostocs in Undefined Mixed Mesophilic Starter Cultures.</title>
        <authorList>
            <person name="Frantzen C.A."/>
            <person name="Kot W."/>
            <person name="Pedersen T.B."/>
            <person name="Ardo Y.M."/>
            <person name="Broadbent J.R."/>
            <person name="Neve H."/>
            <person name="Hansen L.H."/>
            <person name="Dal Bello F."/>
            <person name="Ostlie H.M."/>
            <person name="Kleppen H.P."/>
            <person name="Vogensen F.K."/>
            <person name="Holo H."/>
        </authorList>
    </citation>
    <scope>NUCLEOTIDE SEQUENCE [LARGE SCALE GENOMIC DNA]</scope>
    <source>
        <strain evidence="2 3">LMGCF08</strain>
    </source>
</reference>
<protein>
    <submittedName>
        <fullName evidence="2">Uncharacterized protein</fullName>
    </submittedName>
</protein>
<accession>A0A1X0VCW2</accession>
<proteinExistence type="predicted"/>
<dbReference type="EMBL" id="MPLS01000022">
    <property type="protein sequence ID" value="ORI97530.1"/>
    <property type="molecule type" value="Genomic_DNA"/>
</dbReference>
<gene>
    <name evidence="2" type="ORF">BMR96_06610</name>
</gene>